<name>T1HUI8_RHOPR</name>
<dbReference type="EMBL" id="ACPB03017246">
    <property type="status" value="NOT_ANNOTATED_CDS"/>
    <property type="molecule type" value="Genomic_DNA"/>
</dbReference>
<organism evidence="1 2">
    <name type="scientific">Rhodnius prolixus</name>
    <name type="common">Triatomid bug</name>
    <dbReference type="NCBI Taxonomy" id="13249"/>
    <lineage>
        <taxon>Eukaryota</taxon>
        <taxon>Metazoa</taxon>
        <taxon>Ecdysozoa</taxon>
        <taxon>Arthropoda</taxon>
        <taxon>Hexapoda</taxon>
        <taxon>Insecta</taxon>
        <taxon>Pterygota</taxon>
        <taxon>Neoptera</taxon>
        <taxon>Paraneoptera</taxon>
        <taxon>Hemiptera</taxon>
        <taxon>Heteroptera</taxon>
        <taxon>Panheteroptera</taxon>
        <taxon>Cimicomorpha</taxon>
        <taxon>Reduviidae</taxon>
        <taxon>Triatominae</taxon>
        <taxon>Rhodnius</taxon>
    </lineage>
</organism>
<dbReference type="HOGENOM" id="CLU_185534_0_0_1"/>
<dbReference type="Proteomes" id="UP000015103">
    <property type="component" value="Unassembled WGS sequence"/>
</dbReference>
<sequence>MSDGNVLNAFFWLIILVVLSWWIASFCFVPYVIVSVLTPCISGLKQLSDVLLAGIMLPYKCSDNMIHRRLYCTDWNLIDSRMYSSRDISFGFVF</sequence>
<dbReference type="EnsemblMetazoa" id="RPRC007708-RA">
    <property type="protein sequence ID" value="RPRC007708-PA"/>
    <property type="gene ID" value="RPRC007708"/>
</dbReference>
<dbReference type="eggNOG" id="ENOG502R0SV">
    <property type="taxonomic scope" value="Eukaryota"/>
</dbReference>
<evidence type="ECO:0000313" key="1">
    <source>
        <dbReference type="EnsemblMetazoa" id="RPRC007708-PA"/>
    </source>
</evidence>
<dbReference type="PANTHER" id="PTHR39948:SF1">
    <property type="entry name" value="GEO11419P1"/>
    <property type="match status" value="1"/>
</dbReference>
<dbReference type="PANTHER" id="PTHR39948">
    <property type="entry name" value="GEO11419P1"/>
    <property type="match status" value="1"/>
</dbReference>
<accession>T1HUI8</accession>
<dbReference type="VEuPathDB" id="VectorBase:RPRC007708"/>
<dbReference type="AlphaFoldDB" id="T1HUI8"/>
<proteinExistence type="predicted"/>
<reference evidence="1" key="1">
    <citation type="submission" date="2015-05" db="UniProtKB">
        <authorList>
            <consortium name="EnsemblMetazoa"/>
        </authorList>
    </citation>
    <scope>IDENTIFICATION</scope>
</reference>
<dbReference type="InParanoid" id="T1HUI8"/>
<evidence type="ECO:0000313" key="2">
    <source>
        <dbReference type="Proteomes" id="UP000015103"/>
    </source>
</evidence>
<protein>
    <submittedName>
        <fullName evidence="1">Uncharacterized protein</fullName>
    </submittedName>
</protein>
<keyword evidence="2" id="KW-1185">Reference proteome</keyword>